<dbReference type="Proteomes" id="UP000814385">
    <property type="component" value="Unassembled WGS sequence"/>
</dbReference>
<dbReference type="SUPFAM" id="SSF111369">
    <property type="entry name" value="HlyD-like secretion proteins"/>
    <property type="match status" value="1"/>
</dbReference>
<evidence type="ECO:0000259" key="4">
    <source>
        <dbReference type="Pfam" id="PF25954"/>
    </source>
</evidence>
<evidence type="ECO:0000313" key="6">
    <source>
        <dbReference type="Proteomes" id="UP000814385"/>
    </source>
</evidence>
<feature type="region of interest" description="Disordered" evidence="3">
    <location>
        <begin position="350"/>
        <end position="380"/>
    </location>
</feature>
<comment type="similarity">
    <text evidence="1">Belongs to the membrane fusion protein (MFP) (TC 8.A.1) family.</text>
</comment>
<dbReference type="PANTHER" id="PTHR30469:SF29">
    <property type="entry name" value="BLR2860 PROTEIN"/>
    <property type="match status" value="1"/>
</dbReference>
<comment type="caution">
    <text evidence="5">The sequence shown here is derived from an EMBL/GenBank/DDBJ whole genome shotgun (WGS) entry which is preliminary data.</text>
</comment>
<evidence type="ECO:0000256" key="3">
    <source>
        <dbReference type="SAM" id="MobiDB-lite"/>
    </source>
</evidence>
<sequence>MPRRPPLSYLLAAGLLLALLGWLALGDLQRFQTQAPPDEAAPEQPPTRVEYRPSQARPHFPRLLAQGQLRPIREVTLRTRREGQVAELTLGAGARVTAGEPLLGLAQDSLAAQLERAEDELTLARAELAGADSLRQRELISRTEQLRLRAGVSRAAAEVAELRQALDDTRPTAPFDGVLDRLDAELGDILQPGEAYGRLVDDRRLIASAWVSQRDAQGLAPGLAVEVRLQDGETLPGELTHVASRADDATRTFHLEATLDNPERLRLAGASASLSITLPARNVHRLSPALLELDADNRLRVKHLDDQDRVVATPVTLVEADASVARVAGLPERVRLITLGGGFVEVGERVTPVPAERGPAEQATNGQAANERAATDVESP</sequence>
<dbReference type="Gene3D" id="2.40.50.100">
    <property type="match status" value="1"/>
</dbReference>
<protein>
    <submittedName>
        <fullName evidence="5">Efflux RND transporter periplasmic adaptor subunit</fullName>
    </submittedName>
</protein>
<dbReference type="Gene3D" id="1.10.287.470">
    <property type="entry name" value="Helix hairpin bin"/>
    <property type="match status" value="1"/>
</dbReference>
<dbReference type="NCBIfam" id="TIGR01730">
    <property type="entry name" value="RND_mfp"/>
    <property type="match status" value="1"/>
</dbReference>
<evidence type="ECO:0000256" key="1">
    <source>
        <dbReference type="ARBA" id="ARBA00009477"/>
    </source>
</evidence>
<reference evidence="5 6" key="1">
    <citation type="submission" date="2020-05" db="EMBL/GenBank/DDBJ databases">
        <title>Comparative genomic analysis of denitrifying bacteria from Halomonas genus.</title>
        <authorList>
            <person name="Wang L."/>
            <person name="Shao Z."/>
        </authorList>
    </citation>
    <scope>NUCLEOTIDE SEQUENCE [LARGE SCALE GENOMIC DNA]</scope>
    <source>
        <strain evidence="5 6">A4</strain>
    </source>
</reference>
<dbReference type="InterPro" id="IPR006143">
    <property type="entry name" value="RND_pump_MFP"/>
</dbReference>
<dbReference type="Pfam" id="PF25954">
    <property type="entry name" value="Beta-barrel_RND_2"/>
    <property type="match status" value="1"/>
</dbReference>
<feature type="coiled-coil region" evidence="2">
    <location>
        <begin position="107"/>
        <end position="134"/>
    </location>
</feature>
<gene>
    <name evidence="5" type="ORF">HOP52_12815</name>
</gene>
<feature type="region of interest" description="Disordered" evidence="3">
    <location>
        <begin position="35"/>
        <end position="56"/>
    </location>
</feature>
<evidence type="ECO:0000313" key="5">
    <source>
        <dbReference type="EMBL" id="MCG6658635.1"/>
    </source>
</evidence>
<dbReference type="PANTHER" id="PTHR30469">
    <property type="entry name" value="MULTIDRUG RESISTANCE PROTEIN MDTA"/>
    <property type="match status" value="1"/>
</dbReference>
<dbReference type="RefSeq" id="WP_238977786.1">
    <property type="nucleotide sequence ID" value="NZ_JABFUC010000010.1"/>
</dbReference>
<evidence type="ECO:0000256" key="2">
    <source>
        <dbReference type="SAM" id="Coils"/>
    </source>
</evidence>
<organism evidence="5 6">
    <name type="scientific">Billgrantia campisalis</name>
    <dbReference type="NCBI Taxonomy" id="74661"/>
    <lineage>
        <taxon>Bacteria</taxon>
        <taxon>Pseudomonadati</taxon>
        <taxon>Pseudomonadota</taxon>
        <taxon>Gammaproteobacteria</taxon>
        <taxon>Oceanospirillales</taxon>
        <taxon>Halomonadaceae</taxon>
        <taxon>Billgrantia</taxon>
    </lineage>
</organism>
<dbReference type="InterPro" id="IPR058792">
    <property type="entry name" value="Beta-barrel_RND_2"/>
</dbReference>
<feature type="domain" description="CusB-like beta-barrel" evidence="4">
    <location>
        <begin position="209"/>
        <end position="276"/>
    </location>
</feature>
<dbReference type="EMBL" id="JABFUC010000010">
    <property type="protein sequence ID" value="MCG6658635.1"/>
    <property type="molecule type" value="Genomic_DNA"/>
</dbReference>
<accession>A0ABS9PBZ3</accession>
<keyword evidence="6" id="KW-1185">Reference proteome</keyword>
<keyword evidence="2" id="KW-0175">Coiled coil</keyword>
<name>A0ABS9PBZ3_9GAMM</name>
<proteinExistence type="inferred from homology"/>
<dbReference type="Gene3D" id="2.40.30.170">
    <property type="match status" value="1"/>
</dbReference>